<gene>
    <name evidence="2" type="ORF">J1899_10515</name>
</gene>
<dbReference type="RefSeq" id="WP_214478592.1">
    <property type="nucleotide sequence ID" value="NZ_CP071709.1"/>
</dbReference>
<organism evidence="2 3">
    <name type="scientific">Cytobacillus gottheilii</name>
    <dbReference type="NCBI Taxonomy" id="859144"/>
    <lineage>
        <taxon>Bacteria</taxon>
        <taxon>Bacillati</taxon>
        <taxon>Bacillota</taxon>
        <taxon>Bacilli</taxon>
        <taxon>Bacillales</taxon>
        <taxon>Bacillaceae</taxon>
        <taxon>Cytobacillus</taxon>
    </lineage>
</organism>
<dbReference type="InterPro" id="IPR000182">
    <property type="entry name" value="GNAT_dom"/>
</dbReference>
<dbReference type="InterPro" id="IPR016181">
    <property type="entry name" value="Acyl_CoA_acyltransferase"/>
</dbReference>
<dbReference type="Gene3D" id="3.40.630.30">
    <property type="match status" value="1"/>
</dbReference>
<dbReference type="SUPFAM" id="SSF55729">
    <property type="entry name" value="Acyl-CoA N-acyltransferases (Nat)"/>
    <property type="match status" value="1"/>
</dbReference>
<dbReference type="CDD" id="cd04301">
    <property type="entry name" value="NAT_SF"/>
    <property type="match status" value="1"/>
</dbReference>
<evidence type="ECO:0000259" key="1">
    <source>
        <dbReference type="PROSITE" id="PS51186"/>
    </source>
</evidence>
<name>A0ABX8FHG3_9BACI</name>
<reference evidence="2 3" key="1">
    <citation type="submission" date="2021-03" db="EMBL/GenBank/DDBJ databases">
        <title>The first data on the complete genome of the tetrodotoxin-producing bacterium.</title>
        <authorList>
            <person name="Melnikova D.I."/>
            <person name="Nijland R."/>
            <person name="Magarlamov T.Y."/>
        </authorList>
    </citation>
    <scope>NUCLEOTIDE SEQUENCE [LARGE SCALE GENOMIC DNA]</scope>
    <source>
        <strain evidence="2 3">1839</strain>
    </source>
</reference>
<sequence>MSINIRKATLNDALLVTKMTAELLSELKATTISSDELMDVCLELLKKEEEQWTAFLAFKEDECVGVLTLFGVMALYAPGSLGIIQELYVAPKMRSEGVGEQLIVSAKEHGKKFGWINLEVGTPNPEAWSRTVSFYKRLGFKEIGPRLKYHLN</sequence>
<feature type="domain" description="N-acetyltransferase" evidence="1">
    <location>
        <begin position="3"/>
        <end position="152"/>
    </location>
</feature>
<dbReference type="PROSITE" id="PS51186">
    <property type="entry name" value="GNAT"/>
    <property type="match status" value="1"/>
</dbReference>
<evidence type="ECO:0000313" key="2">
    <source>
        <dbReference type="EMBL" id="QVY63445.1"/>
    </source>
</evidence>
<dbReference type="Pfam" id="PF00583">
    <property type="entry name" value="Acetyltransf_1"/>
    <property type="match status" value="1"/>
</dbReference>
<proteinExistence type="predicted"/>
<dbReference type="EMBL" id="CP071709">
    <property type="protein sequence ID" value="QVY63445.1"/>
    <property type="molecule type" value="Genomic_DNA"/>
</dbReference>
<keyword evidence="3" id="KW-1185">Reference proteome</keyword>
<evidence type="ECO:0000313" key="3">
    <source>
        <dbReference type="Proteomes" id="UP000679247"/>
    </source>
</evidence>
<protein>
    <submittedName>
        <fullName evidence="2">GNAT family N-acetyltransferase</fullName>
    </submittedName>
</protein>
<accession>A0ABX8FHG3</accession>
<dbReference type="Proteomes" id="UP000679247">
    <property type="component" value="Chromosome"/>
</dbReference>